<feature type="domain" description="NADP-dependent oxidoreductase" evidence="2">
    <location>
        <begin position="18"/>
        <end position="312"/>
    </location>
</feature>
<dbReference type="InterPro" id="IPR020471">
    <property type="entry name" value="AKR"/>
</dbReference>
<dbReference type="PRINTS" id="PR00069">
    <property type="entry name" value="ALDKETRDTASE"/>
</dbReference>
<evidence type="ECO:0000256" key="1">
    <source>
        <dbReference type="ARBA" id="ARBA00023002"/>
    </source>
</evidence>
<dbReference type="InterPro" id="IPR036812">
    <property type="entry name" value="NAD(P)_OxRdtase_dom_sf"/>
</dbReference>
<dbReference type="SUPFAM" id="SSF51430">
    <property type="entry name" value="NAD(P)-linked oxidoreductase"/>
    <property type="match status" value="1"/>
</dbReference>
<dbReference type="Pfam" id="PF00248">
    <property type="entry name" value="Aldo_ket_red"/>
    <property type="match status" value="1"/>
</dbReference>
<keyword evidence="1" id="KW-0560">Oxidoreductase</keyword>
<sequence length="346" mass="36641">MRYQTFGRRSGLRVSEYVLGTANFGSAASATGVAGAQAIFEAFVAAGGTTFDVSNIYQGGEAETVLGDLLDRDRDDFVVITKYSGSRQDRIPPGTTGNSRKTMIRSLEQSLRRLKTDHVDVLMPHFPDGVTPMAEILAGFEDLVRAGKIRYGGLSNFPAWRVAGAAVSSELRGSPPLVGVQTEYSLAERSAERELLPMAAAHGLGVVLYSPLAGGLLTGKYRRGEQGRLSARGTEGDAQRSAVLDAVLAVAEQAGTGPVQVALAWLRHRAARAGTSMIPIVGPRTPAHLQSYLDALSVELGEEHHRLLDEVSAIRLGTPHDDVAAALAHGADGDRSLLDLPPVPVA</sequence>
<comment type="caution">
    <text evidence="3">The sequence shown here is derived from an EMBL/GenBank/DDBJ whole genome shotgun (WGS) entry which is preliminary data.</text>
</comment>
<dbReference type="InterPro" id="IPR023210">
    <property type="entry name" value="NADP_OxRdtase_dom"/>
</dbReference>
<dbReference type="Gene3D" id="3.20.20.100">
    <property type="entry name" value="NADP-dependent oxidoreductase domain"/>
    <property type="match status" value="1"/>
</dbReference>
<gene>
    <name evidence="3" type="ORF">GCM10017774_09180</name>
</gene>
<organism evidence="3 4">
    <name type="scientific">Lentzea cavernae</name>
    <dbReference type="NCBI Taxonomy" id="2020703"/>
    <lineage>
        <taxon>Bacteria</taxon>
        <taxon>Bacillati</taxon>
        <taxon>Actinomycetota</taxon>
        <taxon>Actinomycetes</taxon>
        <taxon>Pseudonocardiales</taxon>
        <taxon>Pseudonocardiaceae</taxon>
        <taxon>Lentzea</taxon>
    </lineage>
</organism>
<dbReference type="RefSeq" id="WP_191296130.1">
    <property type="nucleotide sequence ID" value="NZ_BNAR01000001.1"/>
</dbReference>
<dbReference type="PANTHER" id="PTHR43364">
    <property type="entry name" value="NADH-SPECIFIC METHYLGLYOXAL REDUCTASE-RELATED"/>
    <property type="match status" value="1"/>
</dbReference>
<dbReference type="Proteomes" id="UP000605568">
    <property type="component" value="Unassembled WGS sequence"/>
</dbReference>
<dbReference type="EMBL" id="BNAR01000001">
    <property type="protein sequence ID" value="GHH30805.1"/>
    <property type="molecule type" value="Genomic_DNA"/>
</dbReference>
<name>A0ABQ3M3E5_9PSEU</name>
<protein>
    <submittedName>
        <fullName evidence="3">Oxidoreductase</fullName>
    </submittedName>
</protein>
<keyword evidence="4" id="KW-1185">Reference proteome</keyword>
<proteinExistence type="predicted"/>
<evidence type="ECO:0000259" key="2">
    <source>
        <dbReference type="Pfam" id="PF00248"/>
    </source>
</evidence>
<dbReference type="InterPro" id="IPR050523">
    <property type="entry name" value="AKR_Detox_Biosynth"/>
</dbReference>
<evidence type="ECO:0000313" key="3">
    <source>
        <dbReference type="EMBL" id="GHH30805.1"/>
    </source>
</evidence>
<dbReference type="PANTHER" id="PTHR43364:SF4">
    <property type="entry name" value="NAD(P)-LINKED OXIDOREDUCTASE SUPERFAMILY PROTEIN"/>
    <property type="match status" value="1"/>
</dbReference>
<evidence type="ECO:0000313" key="4">
    <source>
        <dbReference type="Proteomes" id="UP000605568"/>
    </source>
</evidence>
<reference evidence="4" key="1">
    <citation type="journal article" date="2019" name="Int. J. Syst. Evol. Microbiol.">
        <title>The Global Catalogue of Microorganisms (GCM) 10K type strain sequencing project: providing services to taxonomists for standard genome sequencing and annotation.</title>
        <authorList>
            <consortium name="The Broad Institute Genomics Platform"/>
            <consortium name="The Broad Institute Genome Sequencing Center for Infectious Disease"/>
            <person name="Wu L."/>
            <person name="Ma J."/>
        </authorList>
    </citation>
    <scope>NUCLEOTIDE SEQUENCE [LARGE SCALE GENOMIC DNA]</scope>
    <source>
        <strain evidence="4">CGMCC 4.7367</strain>
    </source>
</reference>
<accession>A0ABQ3M3E5</accession>